<proteinExistence type="predicted"/>
<evidence type="ECO:0000313" key="3">
    <source>
        <dbReference type="Proteomes" id="UP000703893"/>
    </source>
</evidence>
<organism evidence="2 3">
    <name type="scientific">Candidatus Tanganyikabacteria bacterium</name>
    <dbReference type="NCBI Taxonomy" id="2961651"/>
    <lineage>
        <taxon>Bacteria</taxon>
        <taxon>Bacillati</taxon>
        <taxon>Candidatus Sericytochromatia</taxon>
        <taxon>Candidatus Tanganyikabacteria</taxon>
    </lineage>
</organism>
<protein>
    <submittedName>
        <fullName evidence="2">DUF4261 domain-containing protein</fullName>
    </submittedName>
</protein>
<sequence>MLGIQNDDQTVGVYTTGLEAFGHREIEIPRSEMDLGDLREWLHGIILYVLENGPILRDGETIGMTPTHKVRISHCPSKLDRPGTVVCLGEPLQ</sequence>
<dbReference type="InterPro" id="IPR025357">
    <property type="entry name" value="DUF4261"/>
</dbReference>
<name>A0A938BP24_9BACT</name>
<evidence type="ECO:0000259" key="1">
    <source>
        <dbReference type="Pfam" id="PF14080"/>
    </source>
</evidence>
<dbReference type="AlphaFoldDB" id="A0A938BP24"/>
<comment type="caution">
    <text evidence="2">The sequence shown here is derived from an EMBL/GenBank/DDBJ whole genome shotgun (WGS) entry which is preliminary data.</text>
</comment>
<feature type="domain" description="DUF4261" evidence="1">
    <location>
        <begin position="14"/>
        <end position="84"/>
    </location>
</feature>
<gene>
    <name evidence="2" type="ORF">FJZ00_12535</name>
</gene>
<evidence type="ECO:0000313" key="2">
    <source>
        <dbReference type="EMBL" id="MBM3275973.1"/>
    </source>
</evidence>
<reference evidence="2 3" key="1">
    <citation type="submission" date="2019-03" db="EMBL/GenBank/DDBJ databases">
        <title>Lake Tanganyika Metagenome-Assembled Genomes (MAGs).</title>
        <authorList>
            <person name="Tran P."/>
        </authorList>
    </citation>
    <scope>NUCLEOTIDE SEQUENCE [LARGE SCALE GENOMIC DNA]</scope>
    <source>
        <strain evidence="2">K_DeepCast_65m_m2_236</strain>
    </source>
</reference>
<dbReference type="Proteomes" id="UP000703893">
    <property type="component" value="Unassembled WGS sequence"/>
</dbReference>
<dbReference type="Pfam" id="PF14080">
    <property type="entry name" value="DUF4261"/>
    <property type="match status" value="1"/>
</dbReference>
<accession>A0A938BP24</accession>
<dbReference type="EMBL" id="VGJX01000802">
    <property type="protein sequence ID" value="MBM3275973.1"/>
    <property type="molecule type" value="Genomic_DNA"/>
</dbReference>